<evidence type="ECO:0000256" key="2">
    <source>
        <dbReference type="ARBA" id="ARBA00022448"/>
    </source>
</evidence>
<dbReference type="RefSeq" id="XP_026194299.1">
    <property type="nucleotide sequence ID" value="XM_026338514.1"/>
</dbReference>
<evidence type="ECO:0000256" key="3">
    <source>
        <dbReference type="ARBA" id="ARBA00022927"/>
    </source>
</evidence>
<dbReference type="Gene3D" id="1.25.10.10">
    <property type="entry name" value="Leucine-rich Repeat Variant"/>
    <property type="match status" value="1"/>
</dbReference>
<dbReference type="GO" id="GO:0012505">
    <property type="term" value="C:endomembrane system"/>
    <property type="evidence" value="ECO:0007669"/>
    <property type="project" value="UniProtKB-SubCell"/>
</dbReference>
<dbReference type="SUPFAM" id="SSF48371">
    <property type="entry name" value="ARM repeat"/>
    <property type="match status" value="1"/>
</dbReference>
<keyword evidence="5" id="KW-1185">Reference proteome</keyword>
<evidence type="ECO:0000313" key="5">
    <source>
        <dbReference type="Proteomes" id="UP000515125"/>
    </source>
</evidence>
<dbReference type="OrthoDB" id="354882at2759"/>
<dbReference type="GeneID" id="113147559"/>
<keyword evidence="4" id="KW-0472">Membrane</keyword>
<dbReference type="InterPro" id="IPR016024">
    <property type="entry name" value="ARM-type_fold"/>
</dbReference>
<protein>
    <submittedName>
        <fullName evidence="6">Uncharacterized protein LOC113147559</fullName>
    </submittedName>
</protein>
<evidence type="ECO:0000313" key="6">
    <source>
        <dbReference type="RefSeq" id="XP_026194299.1"/>
    </source>
</evidence>
<dbReference type="Proteomes" id="UP000515125">
    <property type="component" value="Unplaced"/>
</dbReference>
<sequence>MKTDLTSFAVEVCSCTSLGAERAAISDKMQHTRLVLHLNRPPHKKAKYLWRMVYAHCMGYTLDFGQTAALVLLQSCTKPSVRLIAYISLSYLALDAADQPVQPAFPQRPPPPPQQRSLAPLDTALAMDEGAQASQDLQRRHVPTEQELQPGWWMQLRNALKADLRSGMPVLQCLALQHVGVACLSRSPRGAEAAATTADELLPLVNGLANPAGRSPPCCRQRAYAALLCLYKASPRQQKEHQQQEGVWIYRLTQCLMIEQDSDALLGLSHLLMELLLRKRCARSDRSTHGKKQSVHSPRAIDDATGGWEAVRSSVLHCLSRLLWGGGSRQQQQQQEQQQHSHNELPQEQQEIQAPFLVLRLMQLLQLLPAPTAAAEIQTANQTLRLCFDRIAQAGTLNRPSTAGRRRWPFSRSFGGNSGSAAASVSSSATATMRLQQRGSLWTRAVARSRTAAASLRRSASVSRAAAGSADQQQELHQQGFDVPLLHAAMLIEVAKAALSLGQAIAPDVVERAIDIISILVADPRADVRLTAAEGILSLLHDRSKISRFAFLLPAALELAAEPTDLVLQQAVR</sequence>
<evidence type="ECO:0000256" key="4">
    <source>
        <dbReference type="ARBA" id="ARBA00023136"/>
    </source>
</evidence>
<dbReference type="AlphaFoldDB" id="A0A6P6S3A0"/>
<keyword evidence="3" id="KW-0653">Protein transport</keyword>
<evidence type="ECO:0000256" key="1">
    <source>
        <dbReference type="ARBA" id="ARBA00004308"/>
    </source>
</evidence>
<dbReference type="InterPro" id="IPR050840">
    <property type="entry name" value="Adaptor_Complx_Large_Subunit"/>
</dbReference>
<gene>
    <name evidence="6" type="primary">LOC113147559</name>
</gene>
<dbReference type="InterPro" id="IPR011989">
    <property type="entry name" value="ARM-like"/>
</dbReference>
<dbReference type="GO" id="GO:0005737">
    <property type="term" value="C:cytoplasm"/>
    <property type="evidence" value="ECO:0007669"/>
    <property type="project" value="UniProtKB-ARBA"/>
</dbReference>
<reference evidence="6" key="1">
    <citation type="submission" date="2025-08" db="UniProtKB">
        <authorList>
            <consortium name="RefSeq"/>
        </authorList>
    </citation>
    <scope>IDENTIFICATION</scope>
</reference>
<dbReference type="PANTHER" id="PTHR22780">
    <property type="entry name" value="ADAPTIN, ALPHA/GAMMA/EPSILON"/>
    <property type="match status" value="1"/>
</dbReference>
<keyword evidence="2" id="KW-0813">Transport</keyword>
<dbReference type="GO" id="GO:0015031">
    <property type="term" value="P:protein transport"/>
    <property type="evidence" value="ECO:0007669"/>
    <property type="project" value="UniProtKB-KW"/>
</dbReference>
<organism evidence="5 6">
    <name type="scientific">Cyclospora cayetanensis</name>
    <dbReference type="NCBI Taxonomy" id="88456"/>
    <lineage>
        <taxon>Eukaryota</taxon>
        <taxon>Sar</taxon>
        <taxon>Alveolata</taxon>
        <taxon>Apicomplexa</taxon>
        <taxon>Conoidasida</taxon>
        <taxon>Coccidia</taxon>
        <taxon>Eucoccidiorida</taxon>
        <taxon>Eimeriorina</taxon>
        <taxon>Eimeriidae</taxon>
        <taxon>Cyclospora</taxon>
    </lineage>
</organism>
<proteinExistence type="predicted"/>
<comment type="subcellular location">
    <subcellularLocation>
        <location evidence="1">Endomembrane system</location>
    </subcellularLocation>
</comment>
<name>A0A6P6S3A0_9EIME</name>
<accession>A0A6P6S3A0</accession>